<dbReference type="PANTHER" id="PTHR33175">
    <property type="entry name" value="DNA-BINDING PROTEIN HU"/>
    <property type="match status" value="1"/>
</dbReference>
<evidence type="ECO:0008006" key="3">
    <source>
        <dbReference type="Google" id="ProtNLM"/>
    </source>
</evidence>
<evidence type="ECO:0000256" key="1">
    <source>
        <dbReference type="ARBA" id="ARBA00023125"/>
    </source>
</evidence>
<dbReference type="CDD" id="cd13836">
    <property type="entry name" value="IHF_B"/>
    <property type="match status" value="1"/>
</dbReference>
<dbReference type="SMART" id="SM00411">
    <property type="entry name" value="BHL"/>
    <property type="match status" value="1"/>
</dbReference>
<accession>A0A0F9F1X9</accession>
<protein>
    <recommendedName>
        <fullName evidence="3">Integration host factor subunit beta</fullName>
    </recommendedName>
</protein>
<keyword evidence="1" id="KW-0238">DNA-binding</keyword>
<dbReference type="AlphaFoldDB" id="A0A0F9F1X9"/>
<dbReference type="PROSITE" id="PS00045">
    <property type="entry name" value="HISTONE_LIKE"/>
    <property type="match status" value="1"/>
</dbReference>
<dbReference type="InterPro" id="IPR020816">
    <property type="entry name" value="Histone-like_DNA-bd_CS"/>
</dbReference>
<name>A0A0F9F1X9_9ZZZZ</name>
<dbReference type="EMBL" id="LAZR01022883">
    <property type="protein sequence ID" value="KKL80339.1"/>
    <property type="molecule type" value="Genomic_DNA"/>
</dbReference>
<gene>
    <name evidence="2" type="ORF">LCGC14_2005760</name>
</gene>
<dbReference type="Gene3D" id="4.10.520.10">
    <property type="entry name" value="IHF-like DNA-binding proteins"/>
    <property type="match status" value="1"/>
</dbReference>
<comment type="caution">
    <text evidence="2">The sequence shown here is derived from an EMBL/GenBank/DDBJ whole genome shotgun (WGS) entry which is preliminary data.</text>
</comment>
<dbReference type="GO" id="GO:0005829">
    <property type="term" value="C:cytosol"/>
    <property type="evidence" value="ECO:0007669"/>
    <property type="project" value="TreeGrafter"/>
</dbReference>
<proteinExistence type="predicted"/>
<dbReference type="InterPro" id="IPR010992">
    <property type="entry name" value="IHF-like_DNA-bd_dom_sf"/>
</dbReference>
<dbReference type="PANTHER" id="PTHR33175:SF3">
    <property type="entry name" value="DNA-BINDING PROTEIN HU-BETA"/>
    <property type="match status" value="1"/>
</dbReference>
<dbReference type="InterPro" id="IPR000119">
    <property type="entry name" value="Hist_DNA-bd"/>
</dbReference>
<sequence>MTRSTLIEKVSEKVRDLTLKQTEIVVETVFESIKEALSNNEKIEIRGFGNFRLKERQPRNARNPKTGEKVEVPSKMAVRFKAGKALREALNPDLNE</sequence>
<reference evidence="2" key="1">
    <citation type="journal article" date="2015" name="Nature">
        <title>Complex archaea that bridge the gap between prokaryotes and eukaryotes.</title>
        <authorList>
            <person name="Spang A."/>
            <person name="Saw J.H."/>
            <person name="Jorgensen S.L."/>
            <person name="Zaremba-Niedzwiedzka K."/>
            <person name="Martijn J."/>
            <person name="Lind A.E."/>
            <person name="van Eijk R."/>
            <person name="Schleper C."/>
            <person name="Guy L."/>
            <person name="Ettema T.J."/>
        </authorList>
    </citation>
    <scope>NUCLEOTIDE SEQUENCE</scope>
</reference>
<dbReference type="Pfam" id="PF00216">
    <property type="entry name" value="Bac_DNA_binding"/>
    <property type="match status" value="1"/>
</dbReference>
<dbReference type="GO" id="GO:0003677">
    <property type="term" value="F:DNA binding"/>
    <property type="evidence" value="ECO:0007669"/>
    <property type="project" value="UniProtKB-KW"/>
</dbReference>
<dbReference type="SUPFAM" id="SSF47729">
    <property type="entry name" value="IHF-like DNA-binding proteins"/>
    <property type="match status" value="1"/>
</dbReference>
<dbReference type="PRINTS" id="PR01727">
    <property type="entry name" value="DNABINDINGHU"/>
</dbReference>
<evidence type="ECO:0000313" key="2">
    <source>
        <dbReference type="EMBL" id="KKL80339.1"/>
    </source>
</evidence>
<dbReference type="GO" id="GO:0030527">
    <property type="term" value="F:structural constituent of chromatin"/>
    <property type="evidence" value="ECO:0007669"/>
    <property type="project" value="InterPro"/>
</dbReference>
<organism evidence="2">
    <name type="scientific">marine sediment metagenome</name>
    <dbReference type="NCBI Taxonomy" id="412755"/>
    <lineage>
        <taxon>unclassified sequences</taxon>
        <taxon>metagenomes</taxon>
        <taxon>ecological metagenomes</taxon>
    </lineage>
</organism>